<gene>
    <name evidence="4 6" type="primary">surE</name>
    <name evidence="6" type="ORF">DV733_02955</name>
</gene>
<dbReference type="SUPFAM" id="SSF64167">
    <property type="entry name" value="SurE-like"/>
    <property type="match status" value="1"/>
</dbReference>
<dbReference type="GO" id="GO:0000166">
    <property type="term" value="F:nucleotide binding"/>
    <property type="evidence" value="ECO:0007669"/>
    <property type="project" value="UniProtKB-KW"/>
</dbReference>
<comment type="subcellular location">
    <subcellularLocation>
        <location evidence="4">Cytoplasm</location>
    </subcellularLocation>
</comment>
<evidence type="ECO:0000256" key="2">
    <source>
        <dbReference type="ARBA" id="ARBA00022723"/>
    </source>
</evidence>
<sequence length="273" mass="28853">MDEAAPTILLTNDDGIDTTGFRVLYDTLSDVGDVTAVAPDSDKSAVGRAMSSSVSVEEHELGYAVAGTPADCVVAGVEALVPDVDLVVAGCNDGANLGAYVLGRSGTVSAAVEAAFFDVPAIAVSMYIPVREDVTFQSISAEYDAYSEAARATEYLAKHAFGAGVFDHADYLNVNAPMAGGEHGPLKDGERAPIEITEPSTVYQMDAVREGDHVQLHDRIWERMADGDIPDRDGTDRRAVVDGKVSVSPLTAPHTTEHHEALDALAETYPDAW</sequence>
<keyword evidence="3 4" id="KW-0378">Hydrolase</keyword>
<evidence type="ECO:0000259" key="5">
    <source>
        <dbReference type="Pfam" id="PF01975"/>
    </source>
</evidence>
<dbReference type="InterPro" id="IPR002828">
    <property type="entry name" value="SurE-like_Pase/nucleotidase"/>
</dbReference>
<accession>A0A4D6H899</accession>
<comment type="function">
    <text evidence="4">Nucleotidase that shows phosphatase activity on nucleoside 5'-monophosphates.</text>
</comment>
<dbReference type="GeneID" id="39846790"/>
<dbReference type="GO" id="GO:0005737">
    <property type="term" value="C:cytoplasm"/>
    <property type="evidence" value="ECO:0007669"/>
    <property type="project" value="UniProtKB-SubCell"/>
</dbReference>
<dbReference type="HAMAP" id="MF_00060">
    <property type="entry name" value="SurE"/>
    <property type="match status" value="1"/>
</dbReference>
<comment type="similarity">
    <text evidence="1 4">Belongs to the SurE nucleotidase family.</text>
</comment>
<keyword evidence="4" id="KW-0547">Nucleotide-binding</keyword>
<dbReference type="AlphaFoldDB" id="A0A4D6H899"/>
<evidence type="ECO:0000256" key="4">
    <source>
        <dbReference type="HAMAP-Rule" id="MF_00060"/>
    </source>
</evidence>
<dbReference type="GO" id="GO:0008253">
    <property type="term" value="F:5'-nucleotidase activity"/>
    <property type="evidence" value="ECO:0007669"/>
    <property type="project" value="UniProtKB-UniRule"/>
</dbReference>
<keyword evidence="7" id="KW-1185">Reference proteome</keyword>
<evidence type="ECO:0000313" key="7">
    <source>
        <dbReference type="Proteomes" id="UP000296706"/>
    </source>
</evidence>
<dbReference type="EMBL" id="CP031310">
    <property type="protein sequence ID" value="QCC50254.1"/>
    <property type="molecule type" value="Genomic_DNA"/>
</dbReference>
<name>A0A4D6H899_9EURY</name>
<dbReference type="NCBIfam" id="TIGR00087">
    <property type="entry name" value="surE"/>
    <property type="match status" value="1"/>
</dbReference>
<keyword evidence="2 4" id="KW-0479">Metal-binding</keyword>
<protein>
    <recommendedName>
        <fullName evidence="4">5'-nucleotidase SurE</fullName>
        <ecNumber evidence="4">3.1.3.5</ecNumber>
    </recommendedName>
    <alternativeName>
        <fullName evidence="4">Nucleoside 5'-monophosphate phosphohydrolase</fullName>
    </alternativeName>
</protein>
<feature type="binding site" evidence="4">
    <location>
        <position position="44"/>
    </location>
    <ligand>
        <name>a divalent metal cation</name>
        <dbReference type="ChEBI" id="CHEBI:60240"/>
    </ligand>
</feature>
<dbReference type="Proteomes" id="UP000296706">
    <property type="component" value="Chromosome"/>
</dbReference>
<dbReference type="GO" id="GO:0046872">
    <property type="term" value="F:metal ion binding"/>
    <property type="evidence" value="ECO:0007669"/>
    <property type="project" value="UniProtKB-UniRule"/>
</dbReference>
<feature type="binding site" evidence="4">
    <location>
        <position position="92"/>
    </location>
    <ligand>
        <name>a divalent metal cation</name>
        <dbReference type="ChEBI" id="CHEBI:60240"/>
    </ligand>
</feature>
<proteinExistence type="inferred from homology"/>
<dbReference type="OrthoDB" id="26873at2157"/>
<feature type="binding site" evidence="4">
    <location>
        <position position="13"/>
    </location>
    <ligand>
        <name>a divalent metal cation</name>
        <dbReference type="ChEBI" id="CHEBI:60240"/>
    </ligand>
</feature>
<dbReference type="InterPro" id="IPR030048">
    <property type="entry name" value="SurE"/>
</dbReference>
<dbReference type="InterPro" id="IPR036523">
    <property type="entry name" value="SurE-like_sf"/>
</dbReference>
<keyword evidence="4" id="KW-0963">Cytoplasm</keyword>
<dbReference type="Gene3D" id="3.40.1210.10">
    <property type="entry name" value="Survival protein SurE-like phosphatase/nucleotidase"/>
    <property type="match status" value="1"/>
</dbReference>
<dbReference type="PANTHER" id="PTHR30457:SF0">
    <property type="entry name" value="PHOSPHATASE, PUTATIVE (AFU_ORTHOLOGUE AFUA_4G01070)-RELATED"/>
    <property type="match status" value="1"/>
</dbReference>
<dbReference type="EC" id="3.1.3.5" evidence="4"/>
<dbReference type="RefSeq" id="WP_049993699.1">
    <property type="nucleotide sequence ID" value="NZ_CP031310.1"/>
</dbReference>
<evidence type="ECO:0000256" key="3">
    <source>
        <dbReference type="ARBA" id="ARBA00022801"/>
    </source>
</evidence>
<dbReference type="Pfam" id="PF01975">
    <property type="entry name" value="SurE"/>
    <property type="match status" value="1"/>
</dbReference>
<comment type="cofactor">
    <cofactor evidence="4">
        <name>a divalent metal cation</name>
        <dbReference type="ChEBI" id="CHEBI:60240"/>
    </cofactor>
    <text evidence="4">Binds 1 divalent metal cation per subunit.</text>
</comment>
<feature type="binding site" evidence="4">
    <location>
        <position position="14"/>
    </location>
    <ligand>
        <name>a divalent metal cation</name>
        <dbReference type="ChEBI" id="CHEBI:60240"/>
    </ligand>
</feature>
<evidence type="ECO:0000256" key="1">
    <source>
        <dbReference type="ARBA" id="ARBA00011062"/>
    </source>
</evidence>
<feature type="domain" description="Survival protein SurE-like phosphatase/nucleotidase" evidence="5">
    <location>
        <begin position="8"/>
        <end position="183"/>
    </location>
</feature>
<dbReference type="STRING" id="1457250.GCA_000755225_02887"/>
<comment type="catalytic activity">
    <reaction evidence="4">
        <text>a ribonucleoside 5'-phosphate + H2O = a ribonucleoside + phosphate</text>
        <dbReference type="Rhea" id="RHEA:12484"/>
        <dbReference type="ChEBI" id="CHEBI:15377"/>
        <dbReference type="ChEBI" id="CHEBI:18254"/>
        <dbReference type="ChEBI" id="CHEBI:43474"/>
        <dbReference type="ChEBI" id="CHEBI:58043"/>
        <dbReference type="EC" id="3.1.3.5"/>
    </reaction>
</comment>
<dbReference type="PANTHER" id="PTHR30457">
    <property type="entry name" value="5'-NUCLEOTIDASE SURE"/>
    <property type="match status" value="1"/>
</dbReference>
<reference evidence="6 7" key="1">
    <citation type="journal article" date="2019" name="Nat. Commun.">
        <title>A new type of DNA phosphorothioation-based antiviral system in archaea.</title>
        <authorList>
            <person name="Xiong L."/>
            <person name="Liu S."/>
            <person name="Chen S."/>
            <person name="Xiao Y."/>
            <person name="Zhu B."/>
            <person name="Gao Y."/>
            <person name="Zhang Y."/>
            <person name="Chen B."/>
            <person name="Luo J."/>
            <person name="Deng Z."/>
            <person name="Chen X."/>
            <person name="Wang L."/>
            <person name="Chen S."/>
        </authorList>
    </citation>
    <scope>NUCLEOTIDE SEQUENCE [LARGE SCALE GENOMIC DNA]</scope>
    <source>
        <strain evidence="6 7">CBA1105</strain>
    </source>
</reference>
<dbReference type="KEGG" id="hsn:DV733_02955"/>
<organism evidence="6 7">
    <name type="scientific">Halapricum salinum</name>
    <dbReference type="NCBI Taxonomy" id="1457250"/>
    <lineage>
        <taxon>Archaea</taxon>
        <taxon>Methanobacteriati</taxon>
        <taxon>Methanobacteriota</taxon>
        <taxon>Stenosarchaea group</taxon>
        <taxon>Halobacteria</taxon>
        <taxon>Halobacteriales</taxon>
        <taxon>Haloarculaceae</taxon>
        <taxon>Halapricum</taxon>
    </lineage>
</organism>
<evidence type="ECO:0000313" key="6">
    <source>
        <dbReference type="EMBL" id="QCC50254.1"/>
    </source>
</evidence>